<accession>A0A2W5KNS5</accession>
<name>A0A2W5KNS5_ANCNO</name>
<dbReference type="EMBL" id="QFPN01000003">
    <property type="protein sequence ID" value="PZQ17108.1"/>
    <property type="molecule type" value="Genomic_DNA"/>
</dbReference>
<keyword evidence="1" id="KW-0732">Signal</keyword>
<evidence type="ECO:0000313" key="2">
    <source>
        <dbReference type="EMBL" id="PZQ17108.1"/>
    </source>
</evidence>
<reference evidence="2 3" key="1">
    <citation type="submission" date="2017-08" db="EMBL/GenBank/DDBJ databases">
        <title>Infants hospitalized years apart are colonized by the same room-sourced microbial strains.</title>
        <authorList>
            <person name="Brooks B."/>
            <person name="Olm M.R."/>
            <person name="Firek B.A."/>
            <person name="Baker R."/>
            <person name="Thomas B.C."/>
            <person name="Morowitz M.J."/>
            <person name="Banfield J.F."/>
        </authorList>
    </citation>
    <scope>NUCLEOTIDE SEQUENCE [LARGE SCALE GENOMIC DNA]</scope>
    <source>
        <strain evidence="2">S2_005_003_R2_43</strain>
    </source>
</reference>
<proteinExistence type="predicted"/>
<dbReference type="Proteomes" id="UP000249577">
    <property type="component" value="Unassembled WGS sequence"/>
</dbReference>
<dbReference type="AlphaFoldDB" id="A0A2W5KNS5"/>
<feature type="chain" id="PRO_5016022074" evidence="1">
    <location>
        <begin position="33"/>
        <end position="103"/>
    </location>
</feature>
<organism evidence="2 3">
    <name type="scientific">Ancylobacter novellus</name>
    <name type="common">Thiobacillus novellus</name>
    <dbReference type="NCBI Taxonomy" id="921"/>
    <lineage>
        <taxon>Bacteria</taxon>
        <taxon>Pseudomonadati</taxon>
        <taxon>Pseudomonadota</taxon>
        <taxon>Alphaproteobacteria</taxon>
        <taxon>Hyphomicrobiales</taxon>
        <taxon>Xanthobacteraceae</taxon>
        <taxon>Ancylobacter</taxon>
    </lineage>
</organism>
<evidence type="ECO:0000313" key="3">
    <source>
        <dbReference type="Proteomes" id="UP000249577"/>
    </source>
</evidence>
<feature type="signal peptide" evidence="1">
    <location>
        <begin position="1"/>
        <end position="32"/>
    </location>
</feature>
<protein>
    <submittedName>
        <fullName evidence="2">Uncharacterized protein</fullName>
    </submittedName>
</protein>
<gene>
    <name evidence="2" type="ORF">DI565_06935</name>
</gene>
<evidence type="ECO:0000256" key="1">
    <source>
        <dbReference type="SAM" id="SignalP"/>
    </source>
</evidence>
<comment type="caution">
    <text evidence="2">The sequence shown here is derived from an EMBL/GenBank/DDBJ whole genome shotgun (WGS) entry which is preliminary data.</text>
</comment>
<sequence>MSNRIVVLSAAGAFAAYAAVAATLVFSSPASADEIVASTADHPQIALRATAADAAATQSPGTVGAMHYAVAGLATDVSAVRRQGGQATAATVRWLPSPAQPAS</sequence>